<reference evidence="1 2" key="1">
    <citation type="submission" date="2017-02" db="EMBL/GenBank/DDBJ databases">
        <title>The new phylogeny of genus Mycobacterium.</title>
        <authorList>
            <person name="Tortoli E."/>
            <person name="Trovato A."/>
            <person name="Cirillo D.M."/>
        </authorList>
    </citation>
    <scope>NUCLEOTIDE SEQUENCE [LARGE SCALE GENOMIC DNA]</scope>
    <source>
        <strain evidence="1 2">DSM 45578</strain>
    </source>
</reference>
<comment type="caution">
    <text evidence="1">The sequence shown here is derived from an EMBL/GenBank/DDBJ whole genome shotgun (WGS) entry which is preliminary data.</text>
</comment>
<name>A0A1W9Z3C6_MYCBA</name>
<evidence type="ECO:0000313" key="2">
    <source>
        <dbReference type="Proteomes" id="UP000192366"/>
    </source>
</evidence>
<dbReference type="OrthoDB" id="4618973at2"/>
<dbReference type="Proteomes" id="UP000192366">
    <property type="component" value="Unassembled WGS sequence"/>
</dbReference>
<dbReference type="Gene3D" id="3.30.530.20">
    <property type="match status" value="1"/>
</dbReference>
<proteinExistence type="predicted"/>
<gene>
    <name evidence="1" type="ORF">BST17_03870</name>
</gene>
<keyword evidence="2" id="KW-1185">Reference proteome</keyword>
<dbReference type="InterPro" id="IPR023393">
    <property type="entry name" value="START-like_dom_sf"/>
</dbReference>
<dbReference type="Pfam" id="PF10604">
    <property type="entry name" value="Polyketide_cyc2"/>
    <property type="match status" value="1"/>
</dbReference>
<dbReference type="CDD" id="cd07812">
    <property type="entry name" value="SRPBCC"/>
    <property type="match status" value="1"/>
</dbReference>
<dbReference type="RefSeq" id="WP_083055597.1">
    <property type="nucleotide sequence ID" value="NZ_JACKVM010000008.1"/>
</dbReference>
<protein>
    <submittedName>
        <fullName evidence="1">Polyketide cyclase</fullName>
    </submittedName>
</protein>
<accession>A0A1W9Z3C6</accession>
<evidence type="ECO:0000313" key="1">
    <source>
        <dbReference type="EMBL" id="ORA06783.1"/>
    </source>
</evidence>
<dbReference type="InterPro" id="IPR019587">
    <property type="entry name" value="Polyketide_cyclase/dehydratase"/>
</dbReference>
<dbReference type="STRING" id="564198.BST17_03870"/>
<sequence>MTALEFSDSVHLDLDPASTYALVSDITRMGEWSPVCKACWWDDPAAGAVAGAWFTGRNELPERTWETRSQVVVAEPDREFAWEVNNGWVRWGFTIEPADGGSTLTQYWRFLPKGIEGFGEKFGADADNQIAQRSELAHRGIPETLAAIQATAAG</sequence>
<dbReference type="AlphaFoldDB" id="A0A1W9Z3C6"/>
<dbReference type="SUPFAM" id="SSF55961">
    <property type="entry name" value="Bet v1-like"/>
    <property type="match status" value="1"/>
</dbReference>
<organism evidence="1 2">
    <name type="scientific">Mycolicibacterium bacteremicum</name>
    <name type="common">Mycobacterium bacteremicum</name>
    <dbReference type="NCBI Taxonomy" id="564198"/>
    <lineage>
        <taxon>Bacteria</taxon>
        <taxon>Bacillati</taxon>
        <taxon>Actinomycetota</taxon>
        <taxon>Actinomycetes</taxon>
        <taxon>Mycobacteriales</taxon>
        <taxon>Mycobacteriaceae</taxon>
        <taxon>Mycolicibacterium</taxon>
    </lineage>
</organism>
<dbReference type="EMBL" id="MVHJ01000002">
    <property type="protein sequence ID" value="ORA06783.1"/>
    <property type="molecule type" value="Genomic_DNA"/>
</dbReference>